<dbReference type="RefSeq" id="WP_055681012.1">
    <property type="nucleotide sequence ID" value="NZ_CXPG01000009.1"/>
</dbReference>
<keyword evidence="6" id="KW-1185">Reference proteome</keyword>
<dbReference type="Pfam" id="PF03403">
    <property type="entry name" value="PAF-AH_p_II"/>
    <property type="match status" value="1"/>
</dbReference>
<organism evidence="5 6">
    <name type="scientific">Jannaschia rubra</name>
    <dbReference type="NCBI Taxonomy" id="282197"/>
    <lineage>
        <taxon>Bacteria</taxon>
        <taxon>Pseudomonadati</taxon>
        <taxon>Pseudomonadota</taxon>
        <taxon>Alphaproteobacteria</taxon>
        <taxon>Rhodobacterales</taxon>
        <taxon>Roseobacteraceae</taxon>
        <taxon>Jannaschia</taxon>
    </lineage>
</organism>
<evidence type="ECO:0000256" key="4">
    <source>
        <dbReference type="SAM" id="SignalP"/>
    </source>
</evidence>
<evidence type="ECO:0000256" key="1">
    <source>
        <dbReference type="ARBA" id="ARBA00022801"/>
    </source>
</evidence>
<proteinExistence type="predicted"/>
<dbReference type="STRING" id="282197.SAMN04488517_101121"/>
<gene>
    <name evidence="5" type="ORF">JAN5088_00296</name>
</gene>
<accession>A0A0M6XKT4</accession>
<dbReference type="PANTHER" id="PTHR10272">
    <property type="entry name" value="PLATELET-ACTIVATING FACTOR ACETYLHYDROLASE"/>
    <property type="match status" value="1"/>
</dbReference>
<dbReference type="AlphaFoldDB" id="A0A0M6XKT4"/>
<keyword evidence="3" id="KW-0443">Lipid metabolism</keyword>
<dbReference type="GO" id="GO:0016042">
    <property type="term" value="P:lipid catabolic process"/>
    <property type="evidence" value="ECO:0007669"/>
    <property type="project" value="UniProtKB-KW"/>
</dbReference>
<dbReference type="PANTHER" id="PTHR10272:SF0">
    <property type="entry name" value="PLATELET-ACTIVATING FACTOR ACETYLHYDROLASE"/>
    <property type="match status" value="1"/>
</dbReference>
<feature type="signal peptide" evidence="4">
    <location>
        <begin position="1"/>
        <end position="17"/>
    </location>
</feature>
<dbReference type="OrthoDB" id="9814760at2"/>
<evidence type="ECO:0000313" key="6">
    <source>
        <dbReference type="Proteomes" id="UP000048908"/>
    </source>
</evidence>
<dbReference type="EMBL" id="CXPG01000009">
    <property type="protein sequence ID" value="CTQ31538.1"/>
    <property type="molecule type" value="Genomic_DNA"/>
</dbReference>
<keyword evidence="2" id="KW-0442">Lipid degradation</keyword>
<keyword evidence="4" id="KW-0732">Signal</keyword>
<dbReference type="InterPro" id="IPR029058">
    <property type="entry name" value="AB_hydrolase_fold"/>
</dbReference>
<feature type="chain" id="PRO_5005806881" evidence="4">
    <location>
        <begin position="18"/>
        <end position="428"/>
    </location>
</feature>
<reference evidence="5 6" key="1">
    <citation type="submission" date="2015-07" db="EMBL/GenBank/DDBJ databases">
        <authorList>
            <person name="Noorani M."/>
        </authorList>
    </citation>
    <scope>NUCLEOTIDE SEQUENCE [LARGE SCALE GENOMIC DNA]</scope>
    <source>
        <strain evidence="5 6">CECT 5088</strain>
    </source>
</reference>
<evidence type="ECO:0000256" key="2">
    <source>
        <dbReference type="ARBA" id="ARBA00022963"/>
    </source>
</evidence>
<dbReference type="GO" id="GO:0003847">
    <property type="term" value="F:1-alkyl-2-acetylglycerophosphocholine esterase activity"/>
    <property type="evidence" value="ECO:0007669"/>
    <property type="project" value="TreeGrafter"/>
</dbReference>
<name>A0A0M6XKT4_9RHOB</name>
<dbReference type="Gene3D" id="3.40.50.1820">
    <property type="entry name" value="alpha/beta hydrolase"/>
    <property type="match status" value="1"/>
</dbReference>
<protein>
    <submittedName>
        <fullName evidence="5">Putative dienelactone hydrolase</fullName>
    </submittedName>
</protein>
<evidence type="ECO:0000313" key="5">
    <source>
        <dbReference type="EMBL" id="CTQ31538.1"/>
    </source>
</evidence>
<evidence type="ECO:0000256" key="3">
    <source>
        <dbReference type="ARBA" id="ARBA00023098"/>
    </source>
</evidence>
<sequence>MKPLVLLATVLALPAAAENRIDLMRPDAPALAPAGDYVVGVRTMTFADEGRVDVVNTGAEGAPPTYNREITAEIWYPAADDTEPGGSYTALLRDGETEVTLTGMAARDAVPLEGSYPLVLLSHGYPGNRFLLSHLGENLASKGYVVVSADHPDSTYDDMGDFGSTLVNRPLDHAFLIDAIAGLEDGIGAIADTDHTGIVGYSMGGYGALIFGGAGLSEEAVTREEPERYVPPQGLLARHAAGSDSHAELVDPRVRAIVAIGPWGRNRDFWDAEGLAGLKKPLLLVAGGQDDVSEYPAIREIFEETTGTDRYLLTFTGANHNAAAPIPAPEEAWEMSESLGRAPFDHYADAVWDSVRMNNILQHFTTAFFAIHLEGRSDAAEYLDLVEDAEAGVWSMDEAGEPLDDHTQWAGFPERTAKGLRLEYRQAE</sequence>
<keyword evidence="1 5" id="KW-0378">Hydrolase</keyword>
<dbReference type="SUPFAM" id="SSF53474">
    <property type="entry name" value="alpha/beta-Hydrolases"/>
    <property type="match status" value="1"/>
</dbReference>
<dbReference type="Proteomes" id="UP000048908">
    <property type="component" value="Unassembled WGS sequence"/>
</dbReference>